<evidence type="ECO:0000256" key="1">
    <source>
        <dbReference type="SAM" id="MobiDB-lite"/>
    </source>
</evidence>
<sequence length="163" mass="17791">MSVAKQGDLSVSMAEKRAGDEDRGAVAEQLRVALEQGRLELAEYDDRVARAYTAKTYGDLDELVADIPGVTPASQAQLVVPPASKPKVARTEAAEKSDDEDCEDDTDLRSMWTGFGILFLVLGGIWLITVLASGELHYFWPVWPLGFTAMGMSIATVTKLRDR</sequence>
<comment type="caution">
    <text evidence="4">The sequence shown here is derived from an EMBL/GenBank/DDBJ whole genome shotgun (WGS) entry which is preliminary data.</text>
</comment>
<dbReference type="RefSeq" id="WP_142042042.1">
    <property type="nucleotide sequence ID" value="NZ_JBHTGS010000001.1"/>
</dbReference>
<evidence type="ECO:0000256" key="2">
    <source>
        <dbReference type="SAM" id="Phobius"/>
    </source>
</evidence>
<dbReference type="OrthoDB" id="4803675at2"/>
<dbReference type="Pfam" id="PF08044">
    <property type="entry name" value="DUF1707"/>
    <property type="match status" value="1"/>
</dbReference>
<name>A0A543AZT4_9ACTN</name>
<feature type="region of interest" description="Disordered" evidence="1">
    <location>
        <begin position="81"/>
        <end position="105"/>
    </location>
</feature>
<evidence type="ECO:0000313" key="5">
    <source>
        <dbReference type="Proteomes" id="UP000317043"/>
    </source>
</evidence>
<dbReference type="AlphaFoldDB" id="A0A543AZT4"/>
<keyword evidence="2" id="KW-1133">Transmembrane helix</keyword>
<dbReference type="PANTHER" id="PTHR40763">
    <property type="entry name" value="MEMBRANE PROTEIN-RELATED"/>
    <property type="match status" value="1"/>
</dbReference>
<keyword evidence="5" id="KW-1185">Reference proteome</keyword>
<evidence type="ECO:0000313" key="4">
    <source>
        <dbReference type="EMBL" id="TQL78102.1"/>
    </source>
</evidence>
<feature type="transmembrane region" description="Helical" evidence="2">
    <location>
        <begin position="138"/>
        <end position="157"/>
    </location>
</feature>
<feature type="domain" description="DUF1707" evidence="3">
    <location>
        <begin position="17"/>
        <end position="68"/>
    </location>
</feature>
<keyword evidence="2" id="KW-0472">Membrane</keyword>
<dbReference type="EMBL" id="VFOW01000001">
    <property type="protein sequence ID" value="TQL78102.1"/>
    <property type="molecule type" value="Genomic_DNA"/>
</dbReference>
<keyword evidence="2" id="KW-0812">Transmembrane</keyword>
<proteinExistence type="predicted"/>
<dbReference type="InParanoid" id="A0A543AZT4"/>
<feature type="region of interest" description="Disordered" evidence="1">
    <location>
        <begin position="1"/>
        <end position="22"/>
    </location>
</feature>
<dbReference type="InterPro" id="IPR012551">
    <property type="entry name" value="DUF1707_SHOCT-like"/>
</dbReference>
<organism evidence="4 5">
    <name type="scientific">Stackebrandtia endophytica</name>
    <dbReference type="NCBI Taxonomy" id="1496996"/>
    <lineage>
        <taxon>Bacteria</taxon>
        <taxon>Bacillati</taxon>
        <taxon>Actinomycetota</taxon>
        <taxon>Actinomycetes</taxon>
        <taxon>Glycomycetales</taxon>
        <taxon>Glycomycetaceae</taxon>
        <taxon>Stackebrandtia</taxon>
    </lineage>
</organism>
<feature type="transmembrane region" description="Helical" evidence="2">
    <location>
        <begin position="112"/>
        <end position="132"/>
    </location>
</feature>
<reference evidence="4 5" key="1">
    <citation type="submission" date="2019-06" db="EMBL/GenBank/DDBJ databases">
        <title>Sequencing the genomes of 1000 actinobacteria strains.</title>
        <authorList>
            <person name="Klenk H.-P."/>
        </authorList>
    </citation>
    <scope>NUCLEOTIDE SEQUENCE [LARGE SCALE GENOMIC DNA]</scope>
    <source>
        <strain evidence="4 5">DSM 45928</strain>
    </source>
</reference>
<evidence type="ECO:0000259" key="3">
    <source>
        <dbReference type="Pfam" id="PF08044"/>
    </source>
</evidence>
<protein>
    <submittedName>
        <fullName evidence="4">Uncharacterized protein DUF1707</fullName>
    </submittedName>
</protein>
<dbReference type="Proteomes" id="UP000317043">
    <property type="component" value="Unassembled WGS sequence"/>
</dbReference>
<gene>
    <name evidence="4" type="ORF">FB566_3679</name>
</gene>
<accession>A0A543AZT4</accession>
<dbReference type="PANTHER" id="PTHR40763:SF4">
    <property type="entry name" value="DUF1707 DOMAIN-CONTAINING PROTEIN"/>
    <property type="match status" value="1"/>
</dbReference>